<comment type="caution">
    <text evidence="2">The sequence shown here is derived from an EMBL/GenBank/DDBJ whole genome shotgun (WGS) entry which is preliminary data.</text>
</comment>
<proteinExistence type="predicted"/>
<protein>
    <recommendedName>
        <fullName evidence="4">Arginine/ornithine antiporter ArcD</fullName>
    </recommendedName>
</protein>
<evidence type="ECO:0008006" key="4">
    <source>
        <dbReference type="Google" id="ProtNLM"/>
    </source>
</evidence>
<keyword evidence="1" id="KW-1133">Transmembrane helix</keyword>
<keyword evidence="1" id="KW-0472">Membrane</keyword>
<organism evidence="2 3">
    <name type="scientific">Ruegeria sediminis</name>
    <dbReference type="NCBI Taxonomy" id="2583820"/>
    <lineage>
        <taxon>Bacteria</taxon>
        <taxon>Pseudomonadati</taxon>
        <taxon>Pseudomonadota</taxon>
        <taxon>Alphaproteobacteria</taxon>
        <taxon>Rhodobacterales</taxon>
        <taxon>Roseobacteraceae</taxon>
        <taxon>Ruegeria</taxon>
    </lineage>
</organism>
<accession>A0ABY2X1F2</accession>
<feature type="transmembrane region" description="Helical" evidence="1">
    <location>
        <begin position="6"/>
        <end position="24"/>
    </location>
</feature>
<dbReference type="Proteomes" id="UP001193035">
    <property type="component" value="Unassembled WGS sequence"/>
</dbReference>
<gene>
    <name evidence="2" type="ORF">FGK63_06525</name>
</gene>
<reference evidence="2 3" key="1">
    <citation type="submission" date="2019-05" db="EMBL/GenBank/DDBJ databases">
        <title>Ruegeria sp. nov., isolated from tidal flat.</title>
        <authorList>
            <person name="Kim W."/>
        </authorList>
    </citation>
    <scope>NUCLEOTIDE SEQUENCE [LARGE SCALE GENOMIC DNA]</scope>
    <source>
        <strain evidence="2 3">CAU 1488</strain>
    </source>
</reference>
<feature type="transmembrane region" description="Helical" evidence="1">
    <location>
        <begin position="81"/>
        <end position="98"/>
    </location>
</feature>
<feature type="transmembrane region" description="Helical" evidence="1">
    <location>
        <begin position="197"/>
        <end position="219"/>
    </location>
</feature>
<sequence>MSDLTTTAAGLWLAVVVSGFYHGLNPGMGWPLAVSSALMERQRFSLWKALGALAGGHFLAMLAVLLPFTLMVALIDLQREIRLVAALLVIGMGLYLMVTRRHPRFLARVPPSRLALWSFLVALAHGAALMILPIYLGLCGLDEMDRGHRAASEIMGTNVVLALVVAFVHTLAMVVSGGVLAYAVFRWLGLRFLSRGWFDLELVWALSLLLVGGLSLWAAV</sequence>
<evidence type="ECO:0000313" key="2">
    <source>
        <dbReference type="EMBL" id="TMV08772.1"/>
    </source>
</evidence>
<evidence type="ECO:0000313" key="3">
    <source>
        <dbReference type="Proteomes" id="UP001193035"/>
    </source>
</evidence>
<feature type="transmembrane region" description="Helical" evidence="1">
    <location>
        <begin position="114"/>
        <end position="138"/>
    </location>
</feature>
<keyword evidence="3" id="KW-1185">Reference proteome</keyword>
<keyword evidence="1" id="KW-0812">Transmembrane</keyword>
<dbReference type="EMBL" id="VCPD01000002">
    <property type="protein sequence ID" value="TMV08772.1"/>
    <property type="molecule type" value="Genomic_DNA"/>
</dbReference>
<name>A0ABY2X1F2_9RHOB</name>
<feature type="transmembrane region" description="Helical" evidence="1">
    <location>
        <begin position="158"/>
        <end position="185"/>
    </location>
</feature>
<feature type="transmembrane region" description="Helical" evidence="1">
    <location>
        <begin position="45"/>
        <end position="75"/>
    </location>
</feature>
<evidence type="ECO:0000256" key="1">
    <source>
        <dbReference type="SAM" id="Phobius"/>
    </source>
</evidence>